<proteinExistence type="predicted"/>
<evidence type="ECO:0000313" key="7">
    <source>
        <dbReference type="EMBL" id="KAJ8706796.1"/>
    </source>
</evidence>
<feature type="compositionally biased region" description="Basic and acidic residues" evidence="5">
    <location>
        <begin position="1853"/>
        <end position="1862"/>
    </location>
</feature>
<gene>
    <name evidence="7" type="ORF">PYW07_012874</name>
</gene>
<reference evidence="7" key="1">
    <citation type="submission" date="2023-03" db="EMBL/GenBank/DDBJ databases">
        <title>Chromosome-level genomes of two armyworms, Mythimna separata and Mythimna loreyi, provide insights into the biosynthesis and reception of sex pheromones.</title>
        <authorList>
            <person name="Zhao H."/>
        </authorList>
    </citation>
    <scope>NUCLEOTIDE SEQUENCE</scope>
    <source>
        <strain evidence="7">BeijingLab</strain>
        <tissue evidence="7">Pupa</tissue>
    </source>
</reference>
<dbReference type="GO" id="GO:0061061">
    <property type="term" value="P:muscle structure development"/>
    <property type="evidence" value="ECO:0007669"/>
    <property type="project" value="TreeGrafter"/>
</dbReference>
<feature type="region of interest" description="Disordered" evidence="5">
    <location>
        <begin position="750"/>
        <end position="770"/>
    </location>
</feature>
<dbReference type="Pfam" id="PF00595">
    <property type="entry name" value="PDZ"/>
    <property type="match status" value="1"/>
</dbReference>
<sequence>MALDVRLSRDVDEDWGFQIFGGVDDEMPLTIEKIEPDSAAKRAGLLDGDHILTINGVEAIDMSVEAATRRVEEAGHSMTIGVLRGLYDPVLDDTEPLCYDYEDYLGRQSEPTEVVFQIQQFVEPSDIGSHALDLGSSPGLTESRSLTSSPFVTPTKPYRPFSTEPIVEVPPLEDPIILNPNYRDQFGKSPIDNDPDYLLNAFSPHDLGQSKYKLPISEQYDPDGTRFKQSKEVTEKLLKYERHVKSLSKDLEVVDVTKETKLVDAVTGESLSQDVRRESLKGELKVEKKGVRISEDVIKHEESMRRESKSILKKEMLREEVEEESIREELQNIEKMRQEMDMETIQETAMSVVDESIERAVSVAEEINEEINKEMRSSEVQESESKSVKSEKTQESSEVIDKTETKEYAERKMSTQERTEMQQDGSQKIERKDFKESEISEKVTQDGKDVHRKSLVSEEYHHEEVREESRRRESTAPDSSDGKPDVKAKFKKAAKIVASSVKGERTSSEQKAFTMGLQTIPNIRGTVHSSYHYDLLLKTFFLHLTDVMVALSRFLLSQPAFNQQLEQSLTETRTQESGESKVRKSSQEFVEKVEKRQEATVKVAESKQDRRQLVTPVPVEKKQEVKSVSQKIEKDMRVESIQETKVEKKEIVRPVPVKEVRQEMKVEKVEAKQEQKIERTLTGAQMAQRSDKRLTPEMTQKLDSVISEFETKAVDVSRRSRSRSQIEEEVMKEGDPLEWLDKVDSRRVSMEKTEMSKKEFSSTETTTTTKIPKTPKQTYIAIVESHVYTNKDAIFKEFVSDLSETSSVQSAEEINTATEMIETISAENVAIQNVAIEKAMRQLETAKIVEDSHKLATVTAESSATVQKIEEVLYDTKELKQEEFKKETAMQSTDIQEVVIQETKEIVEPVVEIKEQKIEKVDKVAIGINESLSIAESTEVSVQESKSEFTNVEMQKESVAIVEQEKVMEKIVETKPKVVEPKPIEVVEITETIKIPIREKTPVREEFASLKIVKTVEVDANLSPEIIEVEDISELISKTAISKVQVGDQVKMDASKELSEKSYVSTQIGSEAKKESVVDVSQASQMSVSTDVGALSQAQEKSLVDMSSQIAKRESIVDVSQTSQIAQSTAASIKKEVAVSQQVESLSKSSEEVSQEASFTVQSDRKLSLKTDLERQMSTQSPPSSIDTPTPSTVPPTPLTDEYVFKLSLPLPKSRSATPVPRDSTPTPEDEDPHIVKKHLIPHIETTIEQVVYEHPLPTPTTEPQSPVYTKPVLNGGASKIRPVYQKPGLKGGAGRFRFPVYRKPGLFGGADKPEYAKEEIREIERKSSLLASAIDETIKSIEEYKEEVGIDTNKEERQKNVKIQEYKEEKVTKSYQETYSKEVRKGSRLNGLEEIDTNIEEIIEKCNALASLENNETNNTREEESENTGIVTEVESRKASIEIEVKREPESIIEEEPKQNEKTVKFESEVKIVEVENGGDSIIVAERKDSIPEYTPYIPQPTTQPAEIQPVEVVPPPIQRIPETPVEVQPAPVRIENVETKEEKPDALLGFRPVVFDPENIQKRGGGGGPFYDPSFAYIQEPPAPRDPRLSPYLTETGEQIGTIQGIVDGLEEPVIDPEIAKLLGKPGLPEEIIKPIVTGEDDMLREAHVMGLARVLNSHMHRADDPTSEILPIKPMIGSLKDSEVIKALNEEMLRQKEEERKKEEKKWTTFLQKPKRPVPKAKFGYQGWTADDHVVEEPYKVKIVKQAKPKVAPDYKPEDFETGPLPWEERAVIESSLPPVEPEEPILIPEVPEFLEAVDPLKESEVPDLEDTGIPLPPPREPTPPPVTEEQAPEPELIPEVPEEQEVAQEEEKQEAGEDLERTMAEQLVKSVQKMVDPNASLDQQLAQMRAQLAALAQIPEVIQQSLELVTQKLSNMTHQESHVEVSQESYQQEVQHEMQTIQEVNESVEAAQEAQKNEANKVTIEEVQEQTQQQQQQQQMQQQQMQQQQMQQQMLQQQQMEQQQRMMEEEIRNEKQRKIDNWNEIWPWGDTKSYCRKYRINFMKYQKPPVSLEHLKHSEVYKLIHDEDQMPPRKVEMRSPVMCEADYRERCRSMTPAVEKKHLQIPQQFHP</sequence>
<comment type="subcellular location">
    <subcellularLocation>
        <location evidence="1">Cytoplasm</location>
    </subcellularLocation>
</comment>
<evidence type="ECO:0000256" key="2">
    <source>
        <dbReference type="ARBA" id="ARBA00022490"/>
    </source>
</evidence>
<name>A0AAD7Y978_MYTSE</name>
<comment type="caution">
    <text evidence="7">The sequence shown here is derived from an EMBL/GenBank/DDBJ whole genome shotgun (WGS) entry which is preliminary data.</text>
</comment>
<dbReference type="SMART" id="SM00228">
    <property type="entry name" value="PDZ"/>
    <property type="match status" value="1"/>
</dbReference>
<dbReference type="GO" id="GO:0001725">
    <property type="term" value="C:stress fiber"/>
    <property type="evidence" value="ECO:0007669"/>
    <property type="project" value="TreeGrafter"/>
</dbReference>
<dbReference type="Gene3D" id="2.30.42.10">
    <property type="match status" value="1"/>
</dbReference>
<feature type="compositionally biased region" description="Basic and acidic residues" evidence="5">
    <location>
        <begin position="372"/>
        <end position="449"/>
    </location>
</feature>
<dbReference type="SUPFAM" id="SSF50156">
    <property type="entry name" value="PDZ domain-like"/>
    <property type="match status" value="1"/>
</dbReference>
<evidence type="ECO:0000259" key="6">
    <source>
        <dbReference type="PROSITE" id="PS50106"/>
    </source>
</evidence>
<dbReference type="InterPro" id="IPR001478">
    <property type="entry name" value="PDZ"/>
</dbReference>
<feature type="coiled-coil region" evidence="4">
    <location>
        <begin position="1938"/>
        <end position="2021"/>
    </location>
</feature>
<feature type="compositionally biased region" description="Basic and acidic residues" evidence="5">
    <location>
        <begin position="455"/>
        <end position="488"/>
    </location>
</feature>
<keyword evidence="8" id="KW-1185">Reference proteome</keyword>
<feature type="compositionally biased region" description="Basic and acidic residues" evidence="5">
    <location>
        <begin position="1163"/>
        <end position="1175"/>
    </location>
</feature>
<feature type="compositionally biased region" description="Pro residues" evidence="5">
    <location>
        <begin position="1818"/>
        <end position="1830"/>
    </location>
</feature>
<feature type="compositionally biased region" description="Low complexity" evidence="5">
    <location>
        <begin position="1178"/>
        <end position="1191"/>
    </location>
</feature>
<evidence type="ECO:0000256" key="4">
    <source>
        <dbReference type="SAM" id="Coils"/>
    </source>
</evidence>
<keyword evidence="3" id="KW-0440">LIM domain</keyword>
<dbReference type="PANTHER" id="PTHR24214">
    <property type="entry name" value="PDZ AND LIM DOMAIN PROTEIN ZASP"/>
    <property type="match status" value="1"/>
</dbReference>
<dbReference type="GO" id="GO:0005912">
    <property type="term" value="C:adherens junction"/>
    <property type="evidence" value="ECO:0007669"/>
    <property type="project" value="TreeGrafter"/>
</dbReference>
<dbReference type="PANTHER" id="PTHR24214:SF38">
    <property type="entry name" value="PDZ AND LIM DOMAIN PROTEIN ZASP-RELATED"/>
    <property type="match status" value="1"/>
</dbReference>
<dbReference type="GO" id="GO:0051371">
    <property type="term" value="F:muscle alpha-actinin binding"/>
    <property type="evidence" value="ECO:0007669"/>
    <property type="project" value="TreeGrafter"/>
</dbReference>
<dbReference type="GO" id="GO:0030018">
    <property type="term" value="C:Z disc"/>
    <property type="evidence" value="ECO:0007669"/>
    <property type="project" value="TreeGrafter"/>
</dbReference>
<keyword evidence="3" id="KW-0479">Metal-binding</keyword>
<dbReference type="EMBL" id="JARGEI010000028">
    <property type="protein sequence ID" value="KAJ8706796.1"/>
    <property type="molecule type" value="Genomic_DNA"/>
</dbReference>
<dbReference type="GO" id="GO:0031941">
    <property type="term" value="C:filamentous actin"/>
    <property type="evidence" value="ECO:0007669"/>
    <property type="project" value="TreeGrafter"/>
</dbReference>
<dbReference type="InterPro" id="IPR050604">
    <property type="entry name" value="PDZ-LIM_domain"/>
</dbReference>
<keyword evidence="3" id="KW-0862">Zinc</keyword>
<keyword evidence="4" id="KW-0175">Coiled coil</keyword>
<feature type="compositionally biased region" description="Low complexity" evidence="5">
    <location>
        <begin position="1831"/>
        <end position="1843"/>
    </location>
</feature>
<accession>A0AAD7Y978</accession>
<dbReference type="GO" id="GO:0030036">
    <property type="term" value="P:actin cytoskeleton organization"/>
    <property type="evidence" value="ECO:0007669"/>
    <property type="project" value="TreeGrafter"/>
</dbReference>
<feature type="region of interest" description="Disordered" evidence="5">
    <location>
        <begin position="1802"/>
        <end position="1862"/>
    </location>
</feature>
<organism evidence="7 8">
    <name type="scientific">Mythimna separata</name>
    <name type="common">Oriental armyworm</name>
    <name type="synonym">Pseudaletia separata</name>
    <dbReference type="NCBI Taxonomy" id="271217"/>
    <lineage>
        <taxon>Eukaryota</taxon>
        <taxon>Metazoa</taxon>
        <taxon>Ecdysozoa</taxon>
        <taxon>Arthropoda</taxon>
        <taxon>Hexapoda</taxon>
        <taxon>Insecta</taxon>
        <taxon>Pterygota</taxon>
        <taxon>Neoptera</taxon>
        <taxon>Endopterygota</taxon>
        <taxon>Lepidoptera</taxon>
        <taxon>Glossata</taxon>
        <taxon>Ditrysia</taxon>
        <taxon>Noctuoidea</taxon>
        <taxon>Noctuidae</taxon>
        <taxon>Noctuinae</taxon>
        <taxon>Hadenini</taxon>
        <taxon>Mythimna</taxon>
    </lineage>
</organism>
<dbReference type="InterPro" id="IPR036034">
    <property type="entry name" value="PDZ_sf"/>
</dbReference>
<feature type="region of interest" description="Disordered" evidence="5">
    <location>
        <begin position="1146"/>
        <end position="1233"/>
    </location>
</feature>
<protein>
    <recommendedName>
        <fullName evidence="6">PDZ domain-containing protein</fullName>
    </recommendedName>
</protein>
<feature type="compositionally biased region" description="Basic and acidic residues" evidence="5">
    <location>
        <begin position="750"/>
        <end position="761"/>
    </location>
</feature>
<feature type="region of interest" description="Disordered" evidence="5">
    <location>
        <begin position="372"/>
        <end position="489"/>
    </location>
</feature>
<feature type="domain" description="PDZ" evidence="6">
    <location>
        <begin position="4"/>
        <end position="86"/>
    </location>
</feature>
<dbReference type="Proteomes" id="UP001231518">
    <property type="component" value="Chromosome 30"/>
</dbReference>
<dbReference type="GO" id="GO:0003779">
    <property type="term" value="F:actin binding"/>
    <property type="evidence" value="ECO:0007669"/>
    <property type="project" value="TreeGrafter"/>
</dbReference>
<evidence type="ECO:0000256" key="3">
    <source>
        <dbReference type="ARBA" id="ARBA00023038"/>
    </source>
</evidence>
<evidence type="ECO:0000256" key="5">
    <source>
        <dbReference type="SAM" id="MobiDB-lite"/>
    </source>
</evidence>
<dbReference type="PROSITE" id="PS50106">
    <property type="entry name" value="PDZ"/>
    <property type="match status" value="1"/>
</dbReference>
<evidence type="ECO:0000313" key="8">
    <source>
        <dbReference type="Proteomes" id="UP001231518"/>
    </source>
</evidence>
<evidence type="ECO:0000256" key="1">
    <source>
        <dbReference type="ARBA" id="ARBA00004496"/>
    </source>
</evidence>
<keyword evidence="2" id="KW-0963">Cytoplasm</keyword>